<dbReference type="AlphaFoldDB" id="A0A8R7PGI3"/>
<keyword evidence="4" id="KW-0472">Membrane</keyword>
<dbReference type="Pfam" id="PF21729">
    <property type="entry name" value="IRX15_IRX15L_GXM"/>
    <property type="match status" value="1"/>
</dbReference>
<evidence type="ECO:0000313" key="5">
    <source>
        <dbReference type="EnsemblPlants" id="TuG1812G0200003776.01.T01.cds355966"/>
    </source>
</evidence>
<comment type="subcellular location">
    <subcellularLocation>
        <location evidence="1">Golgi apparatus membrane</location>
        <topology evidence="1">Single-pass membrane protein</topology>
    </subcellularLocation>
</comment>
<keyword evidence="6" id="KW-1185">Reference proteome</keyword>
<reference evidence="5" key="3">
    <citation type="submission" date="2022-06" db="UniProtKB">
        <authorList>
            <consortium name="EnsemblPlants"/>
        </authorList>
    </citation>
    <scope>IDENTIFICATION</scope>
</reference>
<evidence type="ECO:0000256" key="1">
    <source>
        <dbReference type="ARBA" id="ARBA00004194"/>
    </source>
</evidence>
<dbReference type="Proteomes" id="UP000015106">
    <property type="component" value="Chromosome 2"/>
</dbReference>
<evidence type="ECO:0000256" key="4">
    <source>
        <dbReference type="ARBA" id="ARBA00023136"/>
    </source>
</evidence>
<evidence type="ECO:0000256" key="2">
    <source>
        <dbReference type="ARBA" id="ARBA00022692"/>
    </source>
</evidence>
<protein>
    <submittedName>
        <fullName evidence="5">Uncharacterized protein</fullName>
    </submittedName>
</protein>
<dbReference type="GO" id="GO:0045492">
    <property type="term" value="P:xylan biosynthetic process"/>
    <property type="evidence" value="ECO:0007669"/>
    <property type="project" value="InterPro"/>
</dbReference>
<name>A0A8R7PGI3_TRIUA</name>
<keyword evidence="2" id="KW-0812">Transmembrane</keyword>
<evidence type="ECO:0000256" key="3">
    <source>
        <dbReference type="ARBA" id="ARBA00022989"/>
    </source>
</evidence>
<accession>A0A8R7PGI3</accession>
<dbReference type="PANTHER" id="PTHR31444">
    <property type="entry name" value="OS11G0490100 PROTEIN"/>
    <property type="match status" value="1"/>
</dbReference>
<evidence type="ECO:0000313" key="6">
    <source>
        <dbReference type="Proteomes" id="UP000015106"/>
    </source>
</evidence>
<keyword evidence="3" id="KW-1133">Transmembrane helix</keyword>
<organism evidence="5 6">
    <name type="scientific">Triticum urartu</name>
    <name type="common">Red wild einkorn</name>
    <name type="synonym">Crithodium urartu</name>
    <dbReference type="NCBI Taxonomy" id="4572"/>
    <lineage>
        <taxon>Eukaryota</taxon>
        <taxon>Viridiplantae</taxon>
        <taxon>Streptophyta</taxon>
        <taxon>Embryophyta</taxon>
        <taxon>Tracheophyta</taxon>
        <taxon>Spermatophyta</taxon>
        <taxon>Magnoliopsida</taxon>
        <taxon>Liliopsida</taxon>
        <taxon>Poales</taxon>
        <taxon>Poaceae</taxon>
        <taxon>BOP clade</taxon>
        <taxon>Pooideae</taxon>
        <taxon>Triticodae</taxon>
        <taxon>Triticeae</taxon>
        <taxon>Triticinae</taxon>
        <taxon>Triticum</taxon>
    </lineage>
</organism>
<sequence length="114" mass="11887">GQGAATTFVTDSTEDARGVLVGRGPNSSAAVHVSRYPDPAGEAWAVLRHARSSPVCRRPTGMVRKLGRRQALTSLPREVLDATWGVVVVDGPSGAGPGELGRMGAIYTMAMRAT</sequence>
<dbReference type="InterPro" id="IPR006514">
    <property type="entry name" value="IRX15/GXM/AGM"/>
</dbReference>
<reference evidence="6" key="1">
    <citation type="journal article" date="2013" name="Nature">
        <title>Draft genome of the wheat A-genome progenitor Triticum urartu.</title>
        <authorList>
            <person name="Ling H.Q."/>
            <person name="Zhao S."/>
            <person name="Liu D."/>
            <person name="Wang J."/>
            <person name="Sun H."/>
            <person name="Zhang C."/>
            <person name="Fan H."/>
            <person name="Li D."/>
            <person name="Dong L."/>
            <person name="Tao Y."/>
            <person name="Gao C."/>
            <person name="Wu H."/>
            <person name="Li Y."/>
            <person name="Cui Y."/>
            <person name="Guo X."/>
            <person name="Zheng S."/>
            <person name="Wang B."/>
            <person name="Yu K."/>
            <person name="Liang Q."/>
            <person name="Yang W."/>
            <person name="Lou X."/>
            <person name="Chen J."/>
            <person name="Feng M."/>
            <person name="Jian J."/>
            <person name="Zhang X."/>
            <person name="Luo G."/>
            <person name="Jiang Y."/>
            <person name="Liu J."/>
            <person name="Wang Z."/>
            <person name="Sha Y."/>
            <person name="Zhang B."/>
            <person name="Wu H."/>
            <person name="Tang D."/>
            <person name="Shen Q."/>
            <person name="Xue P."/>
            <person name="Zou S."/>
            <person name="Wang X."/>
            <person name="Liu X."/>
            <person name="Wang F."/>
            <person name="Yang Y."/>
            <person name="An X."/>
            <person name="Dong Z."/>
            <person name="Zhang K."/>
            <person name="Zhang X."/>
            <person name="Luo M.C."/>
            <person name="Dvorak J."/>
            <person name="Tong Y."/>
            <person name="Wang J."/>
            <person name="Yang H."/>
            <person name="Li Z."/>
            <person name="Wang D."/>
            <person name="Zhang A."/>
            <person name="Wang J."/>
        </authorList>
    </citation>
    <scope>NUCLEOTIDE SEQUENCE</scope>
    <source>
        <strain evidence="6">cv. G1812</strain>
    </source>
</reference>
<proteinExistence type="predicted"/>
<dbReference type="EnsemblPlants" id="TuG1812G0200003776.01.T01">
    <property type="protein sequence ID" value="TuG1812G0200003776.01.T01.cds355966"/>
    <property type="gene ID" value="TuG1812G0200003776.01"/>
</dbReference>
<reference evidence="5" key="2">
    <citation type="submission" date="2018-03" db="EMBL/GenBank/DDBJ databases">
        <title>The Triticum urartu genome reveals the dynamic nature of wheat genome evolution.</title>
        <authorList>
            <person name="Ling H."/>
            <person name="Ma B."/>
            <person name="Shi X."/>
            <person name="Liu H."/>
            <person name="Dong L."/>
            <person name="Sun H."/>
            <person name="Cao Y."/>
            <person name="Gao Q."/>
            <person name="Zheng S."/>
            <person name="Li Y."/>
            <person name="Yu Y."/>
            <person name="Du H."/>
            <person name="Qi M."/>
            <person name="Li Y."/>
            <person name="Yu H."/>
            <person name="Cui Y."/>
            <person name="Wang N."/>
            <person name="Chen C."/>
            <person name="Wu H."/>
            <person name="Zhao Y."/>
            <person name="Zhang J."/>
            <person name="Li Y."/>
            <person name="Zhou W."/>
            <person name="Zhang B."/>
            <person name="Hu W."/>
            <person name="Eijk M."/>
            <person name="Tang J."/>
            <person name="Witsenboer H."/>
            <person name="Zhao S."/>
            <person name="Li Z."/>
            <person name="Zhang A."/>
            <person name="Wang D."/>
            <person name="Liang C."/>
        </authorList>
    </citation>
    <scope>NUCLEOTIDE SEQUENCE [LARGE SCALE GENOMIC DNA]</scope>
    <source>
        <strain evidence="5">cv. G1812</strain>
    </source>
</reference>
<dbReference type="GO" id="GO:0000139">
    <property type="term" value="C:Golgi membrane"/>
    <property type="evidence" value="ECO:0007669"/>
    <property type="project" value="UniProtKB-SubCell"/>
</dbReference>
<dbReference type="Gramene" id="TuG1812G0200003776.01.T01">
    <property type="protein sequence ID" value="TuG1812G0200003776.01.T01.cds355966"/>
    <property type="gene ID" value="TuG1812G0200003776.01"/>
</dbReference>